<keyword evidence="3" id="KW-1185">Reference proteome</keyword>
<feature type="compositionally biased region" description="Basic and acidic residues" evidence="1">
    <location>
        <begin position="144"/>
        <end position="167"/>
    </location>
</feature>
<evidence type="ECO:0000256" key="1">
    <source>
        <dbReference type="SAM" id="MobiDB-lite"/>
    </source>
</evidence>
<feature type="compositionally biased region" description="Gly residues" evidence="1">
    <location>
        <begin position="126"/>
        <end position="135"/>
    </location>
</feature>
<comment type="caution">
    <text evidence="2">The sequence shown here is derived from an EMBL/GenBank/DDBJ whole genome shotgun (WGS) entry which is preliminary data.</text>
</comment>
<reference evidence="3" key="1">
    <citation type="journal article" date="2019" name="Int. J. Syst. Evol. Microbiol.">
        <title>The Global Catalogue of Microorganisms (GCM) 10K type strain sequencing project: providing services to taxonomists for standard genome sequencing and annotation.</title>
        <authorList>
            <consortium name="The Broad Institute Genomics Platform"/>
            <consortium name="The Broad Institute Genome Sequencing Center for Infectious Disease"/>
            <person name="Wu L."/>
            <person name="Ma J."/>
        </authorList>
    </citation>
    <scope>NUCLEOTIDE SEQUENCE [LARGE SCALE GENOMIC DNA]</scope>
    <source>
        <strain evidence="3">JCM 16950</strain>
    </source>
</reference>
<dbReference type="RefSeq" id="WP_344781575.1">
    <property type="nucleotide sequence ID" value="NZ_BAABAF010000004.1"/>
</dbReference>
<evidence type="ECO:0000313" key="2">
    <source>
        <dbReference type="EMBL" id="GAA3761058.1"/>
    </source>
</evidence>
<accession>A0ABP7GCZ7</accession>
<name>A0ABP7GCZ7_9MICO</name>
<sequence length="167" mass="17840">MSTEKDIENLTTHADWGAGDPRVILTGEDTRRTIRLTAAVTRIGSGADADIRLKGLDPIAAEIIHDEGDEFVYVPHAAGQTSARLEPIQSVDGALGEVLRMGARFTLGSWSFVYMREEFADHGRPHGGIEGGEGSSGIQSPQEPRPDYSGDAADDVRGSHTDRSAPA</sequence>
<feature type="region of interest" description="Disordered" evidence="1">
    <location>
        <begin position="123"/>
        <end position="167"/>
    </location>
</feature>
<gene>
    <name evidence="2" type="ORF">GCM10022240_12010</name>
</gene>
<protein>
    <submittedName>
        <fullName evidence="2">Uncharacterized protein</fullName>
    </submittedName>
</protein>
<evidence type="ECO:0000313" key="3">
    <source>
        <dbReference type="Proteomes" id="UP001500540"/>
    </source>
</evidence>
<organism evidence="2 3">
    <name type="scientific">Microbacterium kribbense</name>
    <dbReference type="NCBI Taxonomy" id="433645"/>
    <lineage>
        <taxon>Bacteria</taxon>
        <taxon>Bacillati</taxon>
        <taxon>Actinomycetota</taxon>
        <taxon>Actinomycetes</taxon>
        <taxon>Micrococcales</taxon>
        <taxon>Microbacteriaceae</taxon>
        <taxon>Microbacterium</taxon>
    </lineage>
</organism>
<proteinExistence type="predicted"/>
<dbReference type="EMBL" id="BAABAF010000004">
    <property type="protein sequence ID" value="GAA3761058.1"/>
    <property type="molecule type" value="Genomic_DNA"/>
</dbReference>
<dbReference type="Proteomes" id="UP001500540">
    <property type="component" value="Unassembled WGS sequence"/>
</dbReference>